<feature type="binding site" evidence="8">
    <location>
        <position position="145"/>
    </location>
    <ligand>
        <name>IMP</name>
        <dbReference type="ChEBI" id="CHEBI:58053"/>
        <note>ligand shared between dimeric partners</note>
    </ligand>
</feature>
<evidence type="ECO:0000256" key="9">
    <source>
        <dbReference type="PROSITE-ProRule" id="PRU10134"/>
    </source>
</evidence>
<evidence type="ECO:0000256" key="2">
    <source>
        <dbReference type="ARBA" id="ARBA00022598"/>
    </source>
</evidence>
<comment type="subunit">
    <text evidence="1 8">Homodimer.</text>
</comment>
<dbReference type="SMART" id="SM00788">
    <property type="entry name" value="Adenylsucc_synt"/>
    <property type="match status" value="1"/>
</dbReference>
<dbReference type="GO" id="GO:0004019">
    <property type="term" value="F:adenylosuccinate synthase activity"/>
    <property type="evidence" value="ECO:0007669"/>
    <property type="project" value="UniProtKB-UniRule"/>
</dbReference>
<dbReference type="InterPro" id="IPR042110">
    <property type="entry name" value="Adenylosuccinate_synth_dom2"/>
</dbReference>
<feature type="active site" description="Proton donor" evidence="8">
    <location>
        <position position="44"/>
    </location>
</feature>
<dbReference type="SUPFAM" id="SSF52540">
    <property type="entry name" value="P-loop containing nucleoside triphosphate hydrolases"/>
    <property type="match status" value="1"/>
</dbReference>
<keyword evidence="7 8" id="KW-0342">GTP-binding</keyword>
<dbReference type="InterPro" id="IPR018220">
    <property type="entry name" value="Adenylosuccin_syn_GTP-bd"/>
</dbReference>
<evidence type="ECO:0000313" key="11">
    <source>
        <dbReference type="EMBL" id="MBF8437735.1"/>
    </source>
</evidence>
<comment type="function">
    <text evidence="8">Plays an important role in the de novo pathway of purine nucleotide biosynthesis. Catalyzes the first committed step in the biosynthesis of AMP from IMP.</text>
</comment>
<feature type="binding site" evidence="8">
    <location>
        <position position="307"/>
    </location>
    <ligand>
        <name>GTP</name>
        <dbReference type="ChEBI" id="CHEBI:37565"/>
    </ligand>
</feature>
<evidence type="ECO:0000256" key="6">
    <source>
        <dbReference type="ARBA" id="ARBA00022842"/>
    </source>
</evidence>
<dbReference type="Pfam" id="PF00709">
    <property type="entry name" value="Adenylsucc_synt"/>
    <property type="match status" value="1"/>
</dbReference>
<organism evidence="11 12">
    <name type="scientific">Halonatronomonas betaini</name>
    <dbReference type="NCBI Taxonomy" id="2778430"/>
    <lineage>
        <taxon>Bacteria</taxon>
        <taxon>Bacillati</taxon>
        <taxon>Bacillota</taxon>
        <taxon>Clostridia</taxon>
        <taxon>Halanaerobiales</taxon>
        <taxon>Halarsenatibacteraceae</taxon>
        <taxon>Halonatronomonas</taxon>
    </lineage>
</organism>
<feature type="binding site" evidence="8">
    <location>
        <begin position="15"/>
        <end position="21"/>
    </location>
    <ligand>
        <name>GTP</name>
        <dbReference type="ChEBI" id="CHEBI:37565"/>
    </ligand>
</feature>
<keyword evidence="5 8" id="KW-0658">Purine biosynthesis</keyword>
<sequence length="434" mass="48222">MPRGLNKVLVGAQWGDEGKGKITDMLAREADVVVRYGGGNNAGHTVVVKDDKFELHLIPSGILQKNTICMIGNGVVVDLKVLVEEMEMLEDRGISLENFYLSKTAHLVLPYHRILDNLEEKRKADDKIGTTGRGIGPAYTDKVARRGLRVLDIFNESRFTEKLKKALEYHNAILHGVYGEDKISVDEIKAEILPLADKLAPYVTNTPYLLEKYRQDRKKIFFEGAQGSLLDIDFGTYPFVTSSNPGSGGVTSGTGFGPKYIDSVIGVAKAYLTRVGEGPFPTELHGSTGDLLRDKGREFGVTTGRPRRCGWLDLPALRYASIVNGFTELVLTKLDVLSGFDKLKVCTAYKINGEKTKNFPADLLDCDNVEPVYETLPGWNVDISGMRDIIELPENARCYLDIIENEVDLPISYISTGPERRECIRKPVRKGLFF</sequence>
<dbReference type="GO" id="GO:0005737">
    <property type="term" value="C:cytoplasm"/>
    <property type="evidence" value="ECO:0007669"/>
    <property type="project" value="UniProtKB-SubCell"/>
</dbReference>
<dbReference type="PROSITE" id="PS00513">
    <property type="entry name" value="ADENYLOSUCCIN_SYN_2"/>
    <property type="match status" value="1"/>
</dbReference>
<dbReference type="GO" id="GO:0005525">
    <property type="term" value="F:GTP binding"/>
    <property type="evidence" value="ECO:0007669"/>
    <property type="project" value="UniProtKB-UniRule"/>
</dbReference>
<dbReference type="InterPro" id="IPR042111">
    <property type="entry name" value="Adenylosuccinate_synth_dom3"/>
</dbReference>
<feature type="binding site" description="in other chain" evidence="8">
    <location>
        <begin position="41"/>
        <end position="44"/>
    </location>
    <ligand>
        <name>IMP</name>
        <dbReference type="ChEBI" id="CHEBI:58053"/>
        <note>ligand shared between dimeric partners</note>
    </ligand>
</feature>
<feature type="binding site" evidence="8">
    <location>
        <position position="16"/>
    </location>
    <ligand>
        <name>Mg(2+)</name>
        <dbReference type="ChEBI" id="CHEBI:18420"/>
    </ligand>
</feature>
<evidence type="ECO:0000256" key="3">
    <source>
        <dbReference type="ARBA" id="ARBA00022723"/>
    </source>
</evidence>
<feature type="binding site" evidence="8">
    <location>
        <position position="43"/>
    </location>
    <ligand>
        <name>Mg(2+)</name>
        <dbReference type="ChEBI" id="CHEBI:18420"/>
    </ligand>
</feature>
<evidence type="ECO:0000313" key="12">
    <source>
        <dbReference type="Proteomes" id="UP000621436"/>
    </source>
</evidence>
<keyword evidence="2 8" id="KW-0436">Ligase</keyword>
<dbReference type="GO" id="GO:0044208">
    <property type="term" value="P:'de novo' AMP biosynthetic process"/>
    <property type="evidence" value="ECO:0007669"/>
    <property type="project" value="UniProtKB-UniRule"/>
</dbReference>
<comment type="cofactor">
    <cofactor evidence="8">
        <name>Mg(2+)</name>
        <dbReference type="ChEBI" id="CHEBI:18420"/>
    </cofactor>
    <text evidence="8">Binds 1 Mg(2+) ion per subunit.</text>
</comment>
<feature type="binding site" evidence="8">
    <location>
        <begin position="415"/>
        <end position="417"/>
    </location>
    <ligand>
        <name>GTP</name>
        <dbReference type="ChEBI" id="CHEBI:37565"/>
    </ligand>
</feature>
<dbReference type="NCBIfam" id="NF002223">
    <property type="entry name" value="PRK01117.1"/>
    <property type="match status" value="1"/>
</dbReference>
<dbReference type="PANTHER" id="PTHR11846:SF0">
    <property type="entry name" value="ADENYLOSUCCINATE SYNTHETASE"/>
    <property type="match status" value="1"/>
</dbReference>
<dbReference type="NCBIfam" id="TIGR00184">
    <property type="entry name" value="purA"/>
    <property type="match status" value="1"/>
</dbReference>
<dbReference type="InterPro" id="IPR027417">
    <property type="entry name" value="P-loop_NTPase"/>
</dbReference>
<dbReference type="EC" id="6.3.4.4" evidence="8 10"/>
<dbReference type="GO" id="GO:0046040">
    <property type="term" value="P:IMP metabolic process"/>
    <property type="evidence" value="ECO:0007669"/>
    <property type="project" value="TreeGrafter"/>
</dbReference>
<dbReference type="PROSITE" id="PS01266">
    <property type="entry name" value="ADENYLOSUCCIN_SYN_1"/>
    <property type="match status" value="1"/>
</dbReference>
<comment type="caution">
    <text evidence="11">The sequence shown here is derived from an EMBL/GenBank/DDBJ whole genome shotgun (WGS) entry which is preliminary data.</text>
</comment>
<name>A0A931AWD6_9FIRM</name>
<keyword evidence="8" id="KW-0963">Cytoplasm</keyword>
<gene>
    <name evidence="8" type="primary">purA</name>
    <name evidence="11" type="ORF">I0Q91_11625</name>
</gene>
<dbReference type="InterPro" id="IPR042109">
    <property type="entry name" value="Adenylosuccinate_synth_dom1"/>
</dbReference>
<dbReference type="Proteomes" id="UP000621436">
    <property type="component" value="Unassembled WGS sequence"/>
</dbReference>
<dbReference type="Gene3D" id="1.10.300.10">
    <property type="entry name" value="Adenylosuccinate Synthetase, subunit A, domain 2"/>
    <property type="match status" value="1"/>
</dbReference>
<dbReference type="NCBIfam" id="NF010355">
    <property type="entry name" value="PRK13783.1"/>
    <property type="match status" value="1"/>
</dbReference>
<feature type="binding site" evidence="8">
    <location>
        <begin position="301"/>
        <end position="307"/>
    </location>
    <ligand>
        <name>substrate</name>
    </ligand>
</feature>
<feature type="active site" description="Proton acceptor" evidence="8">
    <location>
        <position position="16"/>
    </location>
</feature>
<dbReference type="Gene3D" id="3.90.170.10">
    <property type="entry name" value="Adenylosuccinate Synthetase, subunit A, domain 3"/>
    <property type="match status" value="1"/>
</dbReference>
<dbReference type="InterPro" id="IPR033128">
    <property type="entry name" value="Adenylosuccin_syn_Lys_AS"/>
</dbReference>
<accession>A0A931AWD6</accession>
<protein>
    <recommendedName>
        <fullName evidence="8 10">Adenylosuccinate synthetase</fullName>
        <shortName evidence="8">AMPSase</shortName>
        <shortName evidence="8">AdSS</shortName>
        <ecNumber evidence="8 10">6.3.4.4</ecNumber>
    </recommendedName>
    <alternativeName>
        <fullName evidence="8">IMP--aspartate ligase</fullName>
    </alternativeName>
</protein>
<keyword evidence="3 8" id="KW-0479">Metal-binding</keyword>
<dbReference type="HAMAP" id="MF_00011">
    <property type="entry name" value="Adenylosucc_synth"/>
    <property type="match status" value="1"/>
</dbReference>
<comment type="similarity">
    <text evidence="8 10">Belongs to the adenylosuccinate synthetase family.</text>
</comment>
<keyword evidence="4 8" id="KW-0547">Nucleotide-binding</keyword>
<dbReference type="PANTHER" id="PTHR11846">
    <property type="entry name" value="ADENYLOSUCCINATE SYNTHETASE"/>
    <property type="match status" value="1"/>
</dbReference>
<dbReference type="GO" id="GO:0000287">
    <property type="term" value="F:magnesium ion binding"/>
    <property type="evidence" value="ECO:0007669"/>
    <property type="project" value="UniProtKB-UniRule"/>
</dbReference>
<dbReference type="EMBL" id="JADPIE010000007">
    <property type="protein sequence ID" value="MBF8437735.1"/>
    <property type="molecule type" value="Genomic_DNA"/>
</dbReference>
<dbReference type="RefSeq" id="WP_270454743.1">
    <property type="nucleotide sequence ID" value="NZ_JADPIE010000007.1"/>
</dbReference>
<feature type="binding site" description="in other chain" evidence="8">
    <location>
        <position position="305"/>
    </location>
    <ligand>
        <name>IMP</name>
        <dbReference type="ChEBI" id="CHEBI:58053"/>
        <note>ligand shared between dimeric partners</note>
    </ligand>
</feature>
<feature type="binding site" description="in other chain" evidence="8">
    <location>
        <begin position="16"/>
        <end position="19"/>
    </location>
    <ligand>
        <name>IMP</name>
        <dbReference type="ChEBI" id="CHEBI:58053"/>
        <note>ligand shared between dimeric partners</note>
    </ligand>
</feature>
<dbReference type="Gene3D" id="3.40.440.10">
    <property type="entry name" value="Adenylosuccinate Synthetase, subunit A, domain 1"/>
    <property type="match status" value="1"/>
</dbReference>
<feature type="binding site" evidence="8">
    <location>
        <begin position="333"/>
        <end position="335"/>
    </location>
    <ligand>
        <name>GTP</name>
        <dbReference type="ChEBI" id="CHEBI:37565"/>
    </ligand>
</feature>
<comment type="pathway">
    <text evidence="8 10">Purine metabolism; AMP biosynthesis via de novo pathway; AMP from IMP: step 1/2.</text>
</comment>
<evidence type="ECO:0000256" key="1">
    <source>
        <dbReference type="ARBA" id="ARBA00011738"/>
    </source>
</evidence>
<comment type="subcellular location">
    <subcellularLocation>
        <location evidence="8">Cytoplasm</location>
    </subcellularLocation>
</comment>
<feature type="active site" evidence="9">
    <location>
        <position position="142"/>
    </location>
</feature>
<evidence type="ECO:0000256" key="10">
    <source>
        <dbReference type="RuleBase" id="RU000520"/>
    </source>
</evidence>
<comment type="catalytic activity">
    <reaction evidence="8 10">
        <text>IMP + L-aspartate + GTP = N(6)-(1,2-dicarboxyethyl)-AMP + GDP + phosphate + 2 H(+)</text>
        <dbReference type="Rhea" id="RHEA:15753"/>
        <dbReference type="ChEBI" id="CHEBI:15378"/>
        <dbReference type="ChEBI" id="CHEBI:29991"/>
        <dbReference type="ChEBI" id="CHEBI:37565"/>
        <dbReference type="ChEBI" id="CHEBI:43474"/>
        <dbReference type="ChEBI" id="CHEBI:57567"/>
        <dbReference type="ChEBI" id="CHEBI:58053"/>
        <dbReference type="ChEBI" id="CHEBI:58189"/>
        <dbReference type="EC" id="6.3.4.4"/>
    </reaction>
</comment>
<keyword evidence="6 8" id="KW-0460">Magnesium</keyword>
<reference evidence="11" key="1">
    <citation type="submission" date="2020-11" db="EMBL/GenBank/DDBJ databases">
        <title>Halonatronomonas betainensis gen. nov., sp. nov. a novel haloalkaliphilic representative of the family Halanaerobiacae capable of betaine degradation.</title>
        <authorList>
            <person name="Boltyanskaya Y."/>
            <person name="Kevbrin V."/>
            <person name="Detkova E."/>
            <person name="Grouzdev D.S."/>
            <person name="Koziaeva V."/>
            <person name="Zhilina T."/>
        </authorList>
    </citation>
    <scope>NUCLEOTIDE SEQUENCE</scope>
    <source>
        <strain evidence="11">Z-7014</strain>
    </source>
</reference>
<feature type="binding site" description="in other chain" evidence="8">
    <location>
        <position position="131"/>
    </location>
    <ligand>
        <name>IMP</name>
        <dbReference type="ChEBI" id="CHEBI:58053"/>
        <note>ligand shared between dimeric partners</note>
    </ligand>
</feature>
<evidence type="ECO:0000256" key="4">
    <source>
        <dbReference type="ARBA" id="ARBA00022741"/>
    </source>
</evidence>
<dbReference type="AlphaFoldDB" id="A0A931AWD6"/>
<evidence type="ECO:0000256" key="7">
    <source>
        <dbReference type="ARBA" id="ARBA00023134"/>
    </source>
</evidence>
<feature type="binding site" evidence="8">
    <location>
        <begin position="43"/>
        <end position="45"/>
    </location>
    <ligand>
        <name>GTP</name>
        <dbReference type="ChEBI" id="CHEBI:37565"/>
    </ligand>
</feature>
<dbReference type="FunFam" id="3.90.170.10:FF:000001">
    <property type="entry name" value="Adenylosuccinate synthetase"/>
    <property type="match status" value="1"/>
</dbReference>
<feature type="binding site" description="in other chain" evidence="8">
    <location>
        <position position="241"/>
    </location>
    <ligand>
        <name>IMP</name>
        <dbReference type="ChEBI" id="CHEBI:58053"/>
        <note>ligand shared between dimeric partners</note>
    </ligand>
</feature>
<evidence type="ECO:0000256" key="8">
    <source>
        <dbReference type="HAMAP-Rule" id="MF_00011"/>
    </source>
</evidence>
<feature type="binding site" description="in other chain" evidence="8">
    <location>
        <position position="226"/>
    </location>
    <ligand>
        <name>IMP</name>
        <dbReference type="ChEBI" id="CHEBI:58053"/>
        <note>ligand shared between dimeric partners</note>
    </ligand>
</feature>
<proteinExistence type="inferred from homology"/>
<dbReference type="InterPro" id="IPR001114">
    <property type="entry name" value="Adenylosuccinate_synthetase"/>
</dbReference>
<dbReference type="FunFam" id="1.10.300.10:FF:000001">
    <property type="entry name" value="Adenylosuccinate synthetase"/>
    <property type="match status" value="1"/>
</dbReference>
<keyword evidence="12" id="KW-1185">Reference proteome</keyword>
<evidence type="ECO:0000256" key="5">
    <source>
        <dbReference type="ARBA" id="ARBA00022755"/>
    </source>
</evidence>
<dbReference type="CDD" id="cd03108">
    <property type="entry name" value="AdSS"/>
    <property type="match status" value="1"/>
</dbReference>